<dbReference type="GO" id="GO:0046872">
    <property type="term" value="F:metal ion binding"/>
    <property type="evidence" value="ECO:0007669"/>
    <property type="project" value="UniProtKB-KW"/>
</dbReference>
<dbReference type="CDD" id="cd12797">
    <property type="entry name" value="M23_peptidase"/>
    <property type="match status" value="1"/>
</dbReference>
<keyword evidence="4" id="KW-0479">Metal-binding</keyword>
<dbReference type="AlphaFoldDB" id="A0A844ZGC9"/>
<dbReference type="PANTHER" id="PTHR21666:SF289">
    <property type="entry name" value="L-ALA--D-GLU ENDOPEPTIDASE"/>
    <property type="match status" value="1"/>
</dbReference>
<dbReference type="InterPro" id="IPR050570">
    <property type="entry name" value="Cell_wall_metabolism_enzyme"/>
</dbReference>
<dbReference type="SUPFAM" id="SSF51261">
    <property type="entry name" value="Duplicated hybrid motif"/>
    <property type="match status" value="1"/>
</dbReference>
<organism evidence="12 13">
    <name type="scientific">Parapontixanthobacter aurantiacus</name>
    <dbReference type="NCBI Taxonomy" id="1463599"/>
    <lineage>
        <taxon>Bacteria</taxon>
        <taxon>Pseudomonadati</taxon>
        <taxon>Pseudomonadota</taxon>
        <taxon>Alphaproteobacteria</taxon>
        <taxon>Sphingomonadales</taxon>
        <taxon>Erythrobacteraceae</taxon>
        <taxon>Parapontixanthobacter</taxon>
    </lineage>
</organism>
<evidence type="ECO:0000256" key="7">
    <source>
        <dbReference type="ARBA" id="ARBA00022833"/>
    </source>
</evidence>
<dbReference type="GO" id="GO:0030313">
    <property type="term" value="C:cell envelope"/>
    <property type="evidence" value="ECO:0007669"/>
    <property type="project" value="UniProtKB-SubCell"/>
</dbReference>
<evidence type="ECO:0000256" key="3">
    <source>
        <dbReference type="ARBA" id="ARBA00022670"/>
    </source>
</evidence>
<comment type="cofactor">
    <cofactor evidence="1">
        <name>Zn(2+)</name>
        <dbReference type="ChEBI" id="CHEBI:29105"/>
    </cofactor>
</comment>
<feature type="compositionally biased region" description="Polar residues" evidence="9">
    <location>
        <begin position="446"/>
        <end position="455"/>
    </location>
</feature>
<protein>
    <submittedName>
        <fullName evidence="12">Peptidoglycan DD-metalloendopeptidase family protein</fullName>
    </submittedName>
</protein>
<dbReference type="InterPro" id="IPR016047">
    <property type="entry name" value="M23ase_b-sheet_dom"/>
</dbReference>
<feature type="compositionally biased region" description="Basic and acidic residues" evidence="9">
    <location>
        <begin position="435"/>
        <end position="445"/>
    </location>
</feature>
<evidence type="ECO:0000256" key="8">
    <source>
        <dbReference type="ARBA" id="ARBA00023049"/>
    </source>
</evidence>
<dbReference type="Pfam" id="PF01551">
    <property type="entry name" value="Peptidase_M23"/>
    <property type="match status" value="1"/>
</dbReference>
<gene>
    <name evidence="12" type="ORF">GRI38_12355</name>
</gene>
<dbReference type="GO" id="GO:0004222">
    <property type="term" value="F:metalloendopeptidase activity"/>
    <property type="evidence" value="ECO:0007669"/>
    <property type="project" value="TreeGrafter"/>
</dbReference>
<reference evidence="12 13" key="1">
    <citation type="submission" date="2019-12" db="EMBL/GenBank/DDBJ databases">
        <title>Genomic-based taxomic classification of the family Erythrobacteraceae.</title>
        <authorList>
            <person name="Xu L."/>
        </authorList>
    </citation>
    <scope>NUCLEOTIDE SEQUENCE [LARGE SCALE GENOMIC DNA]</scope>
    <source>
        <strain evidence="12 13">MCCC 1A09962</strain>
    </source>
</reference>
<keyword evidence="5" id="KW-0732">Signal</keyword>
<evidence type="ECO:0000313" key="13">
    <source>
        <dbReference type="Proteomes" id="UP000433104"/>
    </source>
</evidence>
<keyword evidence="6" id="KW-0378">Hydrolase</keyword>
<evidence type="ECO:0000313" key="12">
    <source>
        <dbReference type="EMBL" id="MXO86818.1"/>
    </source>
</evidence>
<comment type="caution">
    <text evidence="12">The sequence shown here is derived from an EMBL/GenBank/DDBJ whole genome shotgun (WGS) entry which is preliminary data.</text>
</comment>
<evidence type="ECO:0000256" key="6">
    <source>
        <dbReference type="ARBA" id="ARBA00022801"/>
    </source>
</evidence>
<dbReference type="InterPro" id="IPR045834">
    <property type="entry name" value="Csd3_N2"/>
</dbReference>
<feature type="domain" description="Csd3-like second N-terminal" evidence="11">
    <location>
        <begin position="171"/>
        <end position="274"/>
    </location>
</feature>
<evidence type="ECO:0000259" key="10">
    <source>
        <dbReference type="Pfam" id="PF01551"/>
    </source>
</evidence>
<dbReference type="GO" id="GO:0006508">
    <property type="term" value="P:proteolysis"/>
    <property type="evidence" value="ECO:0007669"/>
    <property type="project" value="UniProtKB-KW"/>
</dbReference>
<proteinExistence type="predicted"/>
<keyword evidence="13" id="KW-1185">Reference proteome</keyword>
<feature type="region of interest" description="Disordered" evidence="9">
    <location>
        <begin position="428"/>
        <end position="455"/>
    </location>
</feature>
<keyword evidence="8" id="KW-0482">Metalloprotease</keyword>
<name>A0A844ZGC9_9SPHN</name>
<evidence type="ECO:0000256" key="2">
    <source>
        <dbReference type="ARBA" id="ARBA00004196"/>
    </source>
</evidence>
<dbReference type="Gene3D" id="2.70.70.10">
    <property type="entry name" value="Glucose Permease (Domain IIA)"/>
    <property type="match status" value="1"/>
</dbReference>
<keyword evidence="3" id="KW-0645">Protease</keyword>
<evidence type="ECO:0000259" key="11">
    <source>
        <dbReference type="Pfam" id="PF19425"/>
    </source>
</evidence>
<feature type="domain" description="M23ase beta-sheet core" evidence="10">
    <location>
        <begin position="296"/>
        <end position="391"/>
    </location>
</feature>
<dbReference type="EMBL" id="WTYW01000004">
    <property type="protein sequence ID" value="MXO86818.1"/>
    <property type="molecule type" value="Genomic_DNA"/>
</dbReference>
<dbReference type="OrthoDB" id="9815245at2"/>
<dbReference type="InterPro" id="IPR011055">
    <property type="entry name" value="Dup_hybrid_motif"/>
</dbReference>
<dbReference type="Proteomes" id="UP000433104">
    <property type="component" value="Unassembled WGS sequence"/>
</dbReference>
<dbReference type="Gene3D" id="3.10.450.350">
    <property type="match status" value="1"/>
</dbReference>
<evidence type="ECO:0000256" key="4">
    <source>
        <dbReference type="ARBA" id="ARBA00022723"/>
    </source>
</evidence>
<evidence type="ECO:0000256" key="9">
    <source>
        <dbReference type="SAM" id="MobiDB-lite"/>
    </source>
</evidence>
<evidence type="ECO:0000256" key="1">
    <source>
        <dbReference type="ARBA" id="ARBA00001947"/>
    </source>
</evidence>
<sequence>MVALIAVSVALWPEFAPLEAATIAELDEETHDEFRSQMIMPLALGGDTGRRMAATDAVRLLRAAPERPQLQLLATYGQGDSLTSMLRRSGLEPFQAAEVEAMIGRAFPLEDIEPGTQFAITLGRRPAADEPRPLDNLSFRARFDLEMALNRTDGQLAVEKQVIRVDDTPLRIRGEVGGSLYRSARAAGAPASAIQAYLKAMGDHMDLGSIGSSDTFDMILSYRRAETGERQAGKLLFAGIERGGQAKAQLMRFGDKDEFFDASGTGEQRSGLIAPVPGSMSSRYGMRRHPILGYKRMHAGLDFRGRHGTPIVAVTDGTVSGAGRMGGCGIAVRLNHAGGLSTRYCHMSRMAVSRGQRVRRGQVIGYIGSTGLSTGPHLHYEMYRGNRHVDPASVKYVTRQQLTRAQLAQFRENLARLKRVAPGEALAELAPQTDEAPKPMREIDRLNQNQVQRVD</sequence>
<evidence type="ECO:0000256" key="5">
    <source>
        <dbReference type="ARBA" id="ARBA00022729"/>
    </source>
</evidence>
<keyword evidence="7" id="KW-0862">Zinc</keyword>
<accession>A0A844ZGC9</accession>
<dbReference type="Pfam" id="PF19425">
    <property type="entry name" value="Csd3_N2"/>
    <property type="match status" value="1"/>
</dbReference>
<dbReference type="PANTHER" id="PTHR21666">
    <property type="entry name" value="PEPTIDASE-RELATED"/>
    <property type="match status" value="1"/>
</dbReference>
<comment type="subcellular location">
    <subcellularLocation>
        <location evidence="2">Cell envelope</location>
    </subcellularLocation>
</comment>